<feature type="domain" description="O-antigen ligase-related" evidence="7">
    <location>
        <begin position="263"/>
        <end position="399"/>
    </location>
</feature>
<feature type="transmembrane region" description="Helical" evidence="6">
    <location>
        <begin position="304"/>
        <end position="325"/>
    </location>
</feature>
<comment type="subcellular location">
    <subcellularLocation>
        <location evidence="1">Membrane</location>
        <topology evidence="1">Multi-pass membrane protein</topology>
    </subcellularLocation>
</comment>
<evidence type="ECO:0000259" key="7">
    <source>
        <dbReference type="Pfam" id="PF04932"/>
    </source>
</evidence>
<comment type="caution">
    <text evidence="8">The sequence shown here is derived from an EMBL/GenBank/DDBJ whole genome shotgun (WGS) entry which is preliminary data.</text>
</comment>
<organism evidence="8 9">
    <name type="scientific">Pseudonocardia nematodicida</name>
    <dbReference type="NCBI Taxonomy" id="1206997"/>
    <lineage>
        <taxon>Bacteria</taxon>
        <taxon>Bacillati</taxon>
        <taxon>Actinomycetota</taxon>
        <taxon>Actinomycetes</taxon>
        <taxon>Pseudonocardiales</taxon>
        <taxon>Pseudonocardiaceae</taxon>
        <taxon>Pseudonocardia</taxon>
    </lineage>
</organism>
<keyword evidence="4 6" id="KW-0472">Membrane</keyword>
<feature type="transmembrane region" description="Helical" evidence="6">
    <location>
        <begin position="383"/>
        <end position="407"/>
    </location>
</feature>
<evidence type="ECO:0000313" key="8">
    <source>
        <dbReference type="EMBL" id="MEQ3549045.1"/>
    </source>
</evidence>
<feature type="transmembrane region" description="Helical" evidence="6">
    <location>
        <begin position="15"/>
        <end position="40"/>
    </location>
</feature>
<keyword evidence="8" id="KW-0436">Ligase</keyword>
<dbReference type="Proteomes" id="UP001494902">
    <property type="component" value="Unassembled WGS sequence"/>
</dbReference>
<keyword evidence="9" id="KW-1185">Reference proteome</keyword>
<feature type="transmembrane region" description="Helical" evidence="6">
    <location>
        <begin position="180"/>
        <end position="201"/>
    </location>
</feature>
<gene>
    <name evidence="8" type="ORF">WIS52_01065</name>
</gene>
<evidence type="ECO:0000256" key="5">
    <source>
        <dbReference type="SAM" id="MobiDB-lite"/>
    </source>
</evidence>
<evidence type="ECO:0000313" key="9">
    <source>
        <dbReference type="Proteomes" id="UP001494902"/>
    </source>
</evidence>
<dbReference type="InterPro" id="IPR051533">
    <property type="entry name" value="WaaL-like"/>
</dbReference>
<dbReference type="PANTHER" id="PTHR37422">
    <property type="entry name" value="TEICHURONIC ACID BIOSYNTHESIS PROTEIN TUAE"/>
    <property type="match status" value="1"/>
</dbReference>
<dbReference type="InterPro" id="IPR007016">
    <property type="entry name" value="O-antigen_ligase-rel_domated"/>
</dbReference>
<sequence>MRTIARVLGGGPADLLGLGLVAAIVFCVVPIGYVVAALTYRNGSVVGVVLVLVMVALIAAATAPVHVLPSAALVLYAVLPQQLIGYGYFGLTPALLVILVWSVRRWVAMPVVRPEPIDRWWLGARFAAVLLVLWTVYLMRTRPPIVSGGGPSAREWVISLAVGGLLVLYVRVSAREADLLVRTLAVATIAAAVFAVVEVVIQQNPIYLPLYDAVGRGLHLDGGLHRASVGFGHPLYAGTFFAVSFAVFFVRWIDDVPRSLIPLIAAVAGAASTVSRSALAVAAVIAAVVTVVRLPQLRRTRSPKLMRLLALAPLAVVAVAMSGLIDARTSTGEAARSSEVRGDNVTEAIVLARSSGWVGSGPTTADPLTIASSGGAYPMENSLLQLLVSLGVPGLVLFLTTLALVVVSAVRSGAHAGAAAAVAFIAVTAGYNGLETLLPLHSLLGLVVLLCLAGASQSATTDVPSTPAPALTAPRTSNGPS</sequence>
<dbReference type="EMBL" id="JBEDNQ010000001">
    <property type="protein sequence ID" value="MEQ3549045.1"/>
    <property type="molecule type" value="Genomic_DNA"/>
</dbReference>
<feature type="transmembrane region" description="Helical" evidence="6">
    <location>
        <begin position="259"/>
        <end position="292"/>
    </location>
</feature>
<reference evidence="8 9" key="1">
    <citation type="submission" date="2024-03" db="EMBL/GenBank/DDBJ databases">
        <title>Draft genome sequence of Pseudonocardia nematodicida JCM 31783.</title>
        <authorList>
            <person name="Butdee W."/>
            <person name="Duangmal K."/>
        </authorList>
    </citation>
    <scope>NUCLEOTIDE SEQUENCE [LARGE SCALE GENOMIC DNA]</scope>
    <source>
        <strain evidence="8 9">JCM 31783</strain>
    </source>
</reference>
<protein>
    <submittedName>
        <fullName evidence="8">O-antigen ligase family protein</fullName>
    </submittedName>
</protein>
<feature type="transmembrane region" description="Helical" evidence="6">
    <location>
        <begin position="119"/>
        <end position="136"/>
    </location>
</feature>
<name>A0ABV1K3L4_9PSEU</name>
<keyword evidence="3 6" id="KW-1133">Transmembrane helix</keyword>
<keyword evidence="2 6" id="KW-0812">Transmembrane</keyword>
<dbReference type="PANTHER" id="PTHR37422:SF13">
    <property type="entry name" value="LIPOPOLYSACCHARIDE BIOSYNTHESIS PROTEIN PA4999-RELATED"/>
    <property type="match status" value="1"/>
</dbReference>
<evidence type="ECO:0000256" key="6">
    <source>
        <dbReference type="SAM" id="Phobius"/>
    </source>
</evidence>
<feature type="transmembrane region" description="Helical" evidence="6">
    <location>
        <begin position="86"/>
        <end position="107"/>
    </location>
</feature>
<dbReference type="RefSeq" id="WP_349296136.1">
    <property type="nucleotide sequence ID" value="NZ_JBEDNQ010000001.1"/>
</dbReference>
<evidence type="ECO:0000256" key="3">
    <source>
        <dbReference type="ARBA" id="ARBA00022989"/>
    </source>
</evidence>
<dbReference type="Pfam" id="PF04932">
    <property type="entry name" value="Wzy_C"/>
    <property type="match status" value="1"/>
</dbReference>
<feature type="region of interest" description="Disordered" evidence="5">
    <location>
        <begin position="459"/>
        <end position="481"/>
    </location>
</feature>
<evidence type="ECO:0000256" key="1">
    <source>
        <dbReference type="ARBA" id="ARBA00004141"/>
    </source>
</evidence>
<feature type="transmembrane region" description="Helical" evidence="6">
    <location>
        <begin position="46"/>
        <end position="79"/>
    </location>
</feature>
<accession>A0ABV1K3L4</accession>
<evidence type="ECO:0000256" key="2">
    <source>
        <dbReference type="ARBA" id="ARBA00022692"/>
    </source>
</evidence>
<feature type="transmembrane region" description="Helical" evidence="6">
    <location>
        <begin position="156"/>
        <end position="174"/>
    </location>
</feature>
<feature type="transmembrane region" description="Helical" evidence="6">
    <location>
        <begin position="235"/>
        <end position="253"/>
    </location>
</feature>
<evidence type="ECO:0000256" key="4">
    <source>
        <dbReference type="ARBA" id="ARBA00023136"/>
    </source>
</evidence>
<proteinExistence type="predicted"/>
<feature type="transmembrane region" description="Helical" evidence="6">
    <location>
        <begin position="414"/>
        <end position="431"/>
    </location>
</feature>
<dbReference type="GO" id="GO:0016874">
    <property type="term" value="F:ligase activity"/>
    <property type="evidence" value="ECO:0007669"/>
    <property type="project" value="UniProtKB-KW"/>
</dbReference>